<feature type="domain" description="Blue (type 1) copper" evidence="9">
    <location>
        <begin position="50"/>
        <end position="144"/>
    </location>
</feature>
<dbReference type="CDD" id="cd04220">
    <property type="entry name" value="Halocyanin"/>
    <property type="match status" value="1"/>
</dbReference>
<evidence type="ECO:0000256" key="1">
    <source>
        <dbReference type="ARBA" id="ARBA00004370"/>
    </source>
</evidence>
<dbReference type="OrthoDB" id="293445at2157"/>
<comment type="cofactor">
    <cofactor evidence="7">
        <name>Cu(2+)</name>
        <dbReference type="ChEBI" id="CHEBI:29036"/>
    </cofactor>
    <text evidence="7">The crystal structure with reduced Cu(1+) has also been determined.</text>
</comment>
<keyword evidence="4" id="KW-0249">Electron transport</keyword>
<evidence type="ECO:0000256" key="3">
    <source>
        <dbReference type="ARBA" id="ARBA00022723"/>
    </source>
</evidence>
<feature type="binding site" evidence="7">
    <location>
        <position position="134"/>
    </location>
    <ligand>
        <name>Cu cation</name>
        <dbReference type="ChEBI" id="CHEBI:23378"/>
    </ligand>
</feature>
<dbReference type="InterPro" id="IPR028871">
    <property type="entry name" value="BlueCu_1_BS"/>
</dbReference>
<evidence type="ECO:0000256" key="7">
    <source>
        <dbReference type="PIRSR" id="PIRSR602387-1"/>
    </source>
</evidence>
<dbReference type="PANTHER" id="PTHR34192:SF10">
    <property type="entry name" value="PLASTOCYANIN MAJOR ISOFORM, CHLOROPLASTIC-RELATED"/>
    <property type="match status" value="1"/>
</dbReference>
<dbReference type="InterPro" id="IPR008972">
    <property type="entry name" value="Cupredoxin"/>
</dbReference>
<organism evidence="10 11">
    <name type="scientific">Haloplanus vescus</name>
    <dbReference type="NCBI Taxonomy" id="555874"/>
    <lineage>
        <taxon>Archaea</taxon>
        <taxon>Methanobacteriati</taxon>
        <taxon>Methanobacteriota</taxon>
        <taxon>Stenosarchaea group</taxon>
        <taxon>Halobacteria</taxon>
        <taxon>Halobacteriales</taxon>
        <taxon>Haloferacaceae</taxon>
        <taxon>Haloplanus</taxon>
    </lineage>
</organism>
<evidence type="ECO:0000256" key="4">
    <source>
        <dbReference type="ARBA" id="ARBA00022982"/>
    </source>
</evidence>
<protein>
    <submittedName>
        <fullName evidence="10">Plastocyanin</fullName>
    </submittedName>
</protein>
<feature type="region of interest" description="Disordered" evidence="8">
    <location>
        <begin position="151"/>
        <end position="173"/>
    </location>
</feature>
<sequence>MVQNGTKRSTGARSRRGFLRTVGGVTVGALAATPATAQSGGGTTHTISMLTEGGSYYFDPIGLHVEPGDTVEWVNESGQHSATSYTSDNPRYDGDRRIPSGAESWNSGVFEESGATFSYTFEETGTYDYYCIPHRTLGMVGRIVCGSPGGPAAENEFPESDSPQGTMPSSETIVEEGSLEWPYVPTTDHGGPPLLFWGGVGALGATSAYLFTVYDRASGRYSTPDLPGNE</sequence>
<keyword evidence="2" id="KW-0813">Transport</keyword>
<dbReference type="GO" id="GO:0005507">
    <property type="term" value="F:copper ion binding"/>
    <property type="evidence" value="ECO:0007669"/>
    <property type="project" value="InterPro"/>
</dbReference>
<feature type="binding site" evidence="7">
    <location>
        <position position="131"/>
    </location>
    <ligand>
        <name>Cu cation</name>
        <dbReference type="ChEBI" id="CHEBI:23378"/>
    </ligand>
</feature>
<reference evidence="10" key="1">
    <citation type="submission" date="2016-10" db="EMBL/GenBank/DDBJ databases">
        <authorList>
            <person name="de Groot N.N."/>
        </authorList>
    </citation>
    <scope>NUCLEOTIDE SEQUENCE [LARGE SCALE GENOMIC DNA]</scope>
    <source>
        <strain evidence="10">CGMCC 1.8712</strain>
    </source>
</reference>
<evidence type="ECO:0000256" key="5">
    <source>
        <dbReference type="ARBA" id="ARBA00023008"/>
    </source>
</evidence>
<proteinExistence type="predicted"/>
<keyword evidence="6" id="KW-0472">Membrane</keyword>
<evidence type="ECO:0000259" key="9">
    <source>
        <dbReference type="Pfam" id="PF00127"/>
    </source>
</evidence>
<dbReference type="PANTHER" id="PTHR34192">
    <property type="entry name" value="PLASTOCYANIN MAJOR ISOFORM, CHLOROPLASTIC-RELATED"/>
    <property type="match status" value="1"/>
</dbReference>
<evidence type="ECO:0000256" key="2">
    <source>
        <dbReference type="ARBA" id="ARBA00022448"/>
    </source>
</evidence>
<dbReference type="Pfam" id="PF00127">
    <property type="entry name" value="Copper-bind"/>
    <property type="match status" value="1"/>
</dbReference>
<keyword evidence="5 7" id="KW-0186">Copper</keyword>
<dbReference type="PROSITE" id="PS00196">
    <property type="entry name" value="COPPER_BLUE"/>
    <property type="match status" value="1"/>
</dbReference>
<name>A0A1H3YAJ3_9EURY</name>
<dbReference type="Gene3D" id="2.60.40.420">
    <property type="entry name" value="Cupredoxins - blue copper proteins"/>
    <property type="match status" value="1"/>
</dbReference>
<dbReference type="GO" id="GO:0016020">
    <property type="term" value="C:membrane"/>
    <property type="evidence" value="ECO:0007669"/>
    <property type="project" value="UniProtKB-SubCell"/>
</dbReference>
<dbReference type="InterPro" id="IPR000923">
    <property type="entry name" value="BlueCu_1"/>
</dbReference>
<dbReference type="RefSeq" id="WP_092633942.1">
    <property type="nucleotide sequence ID" value="NZ_FNQT01000002.1"/>
</dbReference>
<dbReference type="Proteomes" id="UP000236755">
    <property type="component" value="Unassembled WGS sequence"/>
</dbReference>
<evidence type="ECO:0000256" key="6">
    <source>
        <dbReference type="ARBA" id="ARBA00023136"/>
    </source>
</evidence>
<accession>A0A1H3YAJ3</accession>
<dbReference type="STRING" id="555874.SAMN04488065_1725"/>
<evidence type="ECO:0000313" key="10">
    <source>
        <dbReference type="EMBL" id="SEA07908.1"/>
    </source>
</evidence>
<dbReference type="InterPro" id="IPR002387">
    <property type="entry name" value="Plastocyanin"/>
</dbReference>
<dbReference type="InterPro" id="IPR006311">
    <property type="entry name" value="TAT_signal"/>
</dbReference>
<dbReference type="SUPFAM" id="SSF49503">
    <property type="entry name" value="Cupredoxins"/>
    <property type="match status" value="1"/>
</dbReference>
<dbReference type="EMBL" id="FNQT01000002">
    <property type="protein sequence ID" value="SEA07908.1"/>
    <property type="molecule type" value="Genomic_DNA"/>
</dbReference>
<gene>
    <name evidence="10" type="ORF">SAMN04488065_1725</name>
</gene>
<dbReference type="PROSITE" id="PS51318">
    <property type="entry name" value="TAT"/>
    <property type="match status" value="1"/>
</dbReference>
<dbReference type="GO" id="GO:0009055">
    <property type="term" value="F:electron transfer activity"/>
    <property type="evidence" value="ECO:0007669"/>
    <property type="project" value="InterPro"/>
</dbReference>
<evidence type="ECO:0000313" key="11">
    <source>
        <dbReference type="Proteomes" id="UP000236755"/>
    </source>
</evidence>
<dbReference type="PRINTS" id="PR00157">
    <property type="entry name" value="PLASTOCYANIN"/>
</dbReference>
<keyword evidence="3 7" id="KW-0479">Metal-binding</keyword>
<feature type="binding site" evidence="7">
    <location>
        <position position="139"/>
    </location>
    <ligand>
        <name>Cu cation</name>
        <dbReference type="ChEBI" id="CHEBI:23378"/>
    </ligand>
</feature>
<feature type="compositionally biased region" description="Polar residues" evidence="8">
    <location>
        <begin position="161"/>
        <end position="172"/>
    </location>
</feature>
<comment type="subcellular location">
    <subcellularLocation>
        <location evidence="1">Membrane</location>
    </subcellularLocation>
</comment>
<keyword evidence="11" id="KW-1185">Reference proteome</keyword>
<evidence type="ECO:0000256" key="8">
    <source>
        <dbReference type="SAM" id="MobiDB-lite"/>
    </source>
</evidence>
<dbReference type="AlphaFoldDB" id="A0A1H3YAJ3"/>